<evidence type="ECO:0000313" key="2">
    <source>
        <dbReference type="EMBL" id="RBI85630.1"/>
    </source>
</evidence>
<dbReference type="RefSeq" id="WP_113288887.1">
    <property type="nucleotide sequence ID" value="NZ_QNTQ01000006.1"/>
</dbReference>
<organism evidence="2 3">
    <name type="scientific">Rhodosalinus halophilus</name>
    <dbReference type="NCBI Taxonomy" id="2259333"/>
    <lineage>
        <taxon>Bacteria</taxon>
        <taxon>Pseudomonadati</taxon>
        <taxon>Pseudomonadota</taxon>
        <taxon>Alphaproteobacteria</taxon>
        <taxon>Rhodobacterales</taxon>
        <taxon>Paracoccaceae</taxon>
        <taxon>Rhodosalinus</taxon>
    </lineage>
</organism>
<protein>
    <recommendedName>
        <fullName evidence="4">Phage integrase family protein</fullName>
    </recommendedName>
</protein>
<proteinExistence type="predicted"/>
<evidence type="ECO:0008006" key="4">
    <source>
        <dbReference type="Google" id="ProtNLM"/>
    </source>
</evidence>
<sequence length="100" mass="10631">MKRQGKVAFPRLTRGLTPYAFRHALAAEMKASGVFAEAEIAAALGQLSARTQQHYGSATSSRGLGAERARQITAIRAADPVRAARQRWRPESPAAGAEGA</sequence>
<dbReference type="Proteomes" id="UP000253370">
    <property type="component" value="Unassembled WGS sequence"/>
</dbReference>
<dbReference type="EMBL" id="QNTQ01000006">
    <property type="protein sequence ID" value="RBI85630.1"/>
    <property type="molecule type" value="Genomic_DNA"/>
</dbReference>
<evidence type="ECO:0000313" key="3">
    <source>
        <dbReference type="Proteomes" id="UP000253370"/>
    </source>
</evidence>
<dbReference type="OrthoDB" id="7737283at2"/>
<gene>
    <name evidence="2" type="ORF">DRV85_07825</name>
</gene>
<keyword evidence="3" id="KW-1185">Reference proteome</keyword>
<comment type="caution">
    <text evidence="2">The sequence shown here is derived from an EMBL/GenBank/DDBJ whole genome shotgun (WGS) entry which is preliminary data.</text>
</comment>
<evidence type="ECO:0000256" key="1">
    <source>
        <dbReference type="SAM" id="MobiDB-lite"/>
    </source>
</evidence>
<reference evidence="2 3" key="1">
    <citation type="submission" date="2018-07" db="EMBL/GenBank/DDBJ databases">
        <title>Rhodosalinus sp. strain E84T genomic sequence and assembly.</title>
        <authorList>
            <person name="Liu Z.-W."/>
            <person name="Lu D.-C."/>
        </authorList>
    </citation>
    <scope>NUCLEOTIDE SEQUENCE [LARGE SCALE GENOMIC DNA]</scope>
    <source>
        <strain evidence="2 3">E84</strain>
    </source>
</reference>
<name>A0A365U9E1_9RHOB</name>
<feature type="region of interest" description="Disordered" evidence="1">
    <location>
        <begin position="80"/>
        <end position="100"/>
    </location>
</feature>
<dbReference type="AlphaFoldDB" id="A0A365U9E1"/>
<accession>A0A365U9E1</accession>